<feature type="transmembrane region" description="Helical" evidence="1">
    <location>
        <begin position="6"/>
        <end position="26"/>
    </location>
</feature>
<dbReference type="GeneID" id="37122209"/>
<keyword evidence="3" id="KW-1185">Reference proteome</keyword>
<organism evidence="2 3">
    <name type="scientific">Aspergillus neoniger (strain CBS 115656)</name>
    <dbReference type="NCBI Taxonomy" id="1448310"/>
    <lineage>
        <taxon>Eukaryota</taxon>
        <taxon>Fungi</taxon>
        <taxon>Dikarya</taxon>
        <taxon>Ascomycota</taxon>
        <taxon>Pezizomycotina</taxon>
        <taxon>Eurotiomycetes</taxon>
        <taxon>Eurotiomycetidae</taxon>
        <taxon>Eurotiales</taxon>
        <taxon>Aspergillaceae</taxon>
        <taxon>Aspergillus</taxon>
        <taxon>Aspergillus subgen. Circumdati</taxon>
    </lineage>
</organism>
<feature type="non-terminal residue" evidence="2">
    <location>
        <position position="1"/>
    </location>
</feature>
<gene>
    <name evidence="2" type="ORF">BO87DRAFT_317007</name>
</gene>
<keyword evidence="1" id="KW-0472">Membrane</keyword>
<protein>
    <submittedName>
        <fullName evidence="2">Uncharacterized protein</fullName>
    </submittedName>
</protein>
<dbReference type="EMBL" id="KZ821479">
    <property type="protein sequence ID" value="PYH30649.1"/>
    <property type="molecule type" value="Genomic_DNA"/>
</dbReference>
<accession>A0A318Y9M3</accession>
<dbReference type="AlphaFoldDB" id="A0A318Y9M3"/>
<evidence type="ECO:0000313" key="3">
    <source>
        <dbReference type="Proteomes" id="UP000247647"/>
    </source>
</evidence>
<feature type="transmembrane region" description="Helical" evidence="1">
    <location>
        <begin position="31"/>
        <end position="51"/>
    </location>
</feature>
<dbReference type="RefSeq" id="XP_025476127.1">
    <property type="nucleotide sequence ID" value="XM_025619753.1"/>
</dbReference>
<evidence type="ECO:0000313" key="2">
    <source>
        <dbReference type="EMBL" id="PYH30649.1"/>
    </source>
</evidence>
<keyword evidence="1" id="KW-0812">Transmembrane</keyword>
<name>A0A318Y9M3_ASPNB</name>
<dbReference type="Proteomes" id="UP000247647">
    <property type="component" value="Unassembled WGS sequence"/>
</dbReference>
<sequence length="52" mass="5961">DISINFIIYLLESGGYDIVLIIINYLIKIKYLISCSTMANTTAIILIYIQYI</sequence>
<proteinExistence type="predicted"/>
<keyword evidence="1" id="KW-1133">Transmembrane helix</keyword>
<evidence type="ECO:0000256" key="1">
    <source>
        <dbReference type="SAM" id="Phobius"/>
    </source>
</evidence>
<reference evidence="2" key="1">
    <citation type="submission" date="2016-12" db="EMBL/GenBank/DDBJ databases">
        <title>The genomes of Aspergillus section Nigri reveals drivers in fungal speciation.</title>
        <authorList>
            <consortium name="DOE Joint Genome Institute"/>
            <person name="Vesth T.C."/>
            <person name="Nybo J."/>
            <person name="Theobald S."/>
            <person name="Brandl J."/>
            <person name="Frisvad J.C."/>
            <person name="Nielsen K.F."/>
            <person name="Lyhne E.K."/>
            <person name="Kogle M.E."/>
            <person name="Kuo A."/>
            <person name="Riley R."/>
            <person name="Clum A."/>
            <person name="Nolan M."/>
            <person name="Lipzen A."/>
            <person name="Salamov A."/>
            <person name="Henrissat B."/>
            <person name="Wiebenga A."/>
            <person name="De Vries R.P."/>
            <person name="Grigoriev I.V."/>
            <person name="Mortensen U.H."/>
            <person name="Andersen M.R."/>
            <person name="Baker S.E."/>
        </authorList>
    </citation>
    <scope>NUCLEOTIDE SEQUENCE [LARGE SCALE GENOMIC DNA]</scope>
    <source>
        <strain evidence="2">CBS 115656</strain>
    </source>
</reference>